<evidence type="ECO:0000313" key="8">
    <source>
        <dbReference type="EMBL" id="MBC3445850.1"/>
    </source>
</evidence>
<dbReference type="InterPro" id="IPR014016">
    <property type="entry name" value="UvrD-like_ATP-bd"/>
</dbReference>
<dbReference type="AlphaFoldDB" id="A0A923G7Q4"/>
<evidence type="ECO:0000256" key="2">
    <source>
        <dbReference type="ARBA" id="ARBA00022801"/>
    </source>
</evidence>
<dbReference type="GO" id="GO:0043138">
    <property type="term" value="F:3'-5' DNA helicase activity"/>
    <property type="evidence" value="ECO:0007669"/>
    <property type="project" value="TreeGrafter"/>
</dbReference>
<accession>A0A923G7Q4</accession>
<evidence type="ECO:0000256" key="5">
    <source>
        <dbReference type="ARBA" id="ARBA00034923"/>
    </source>
</evidence>
<keyword evidence="3 6" id="KW-0347">Helicase</keyword>
<proteinExistence type="predicted"/>
<evidence type="ECO:0000256" key="6">
    <source>
        <dbReference type="PROSITE-ProRule" id="PRU00560"/>
    </source>
</evidence>
<dbReference type="InterPro" id="IPR027417">
    <property type="entry name" value="P-loop_NTPase"/>
</dbReference>
<evidence type="ECO:0000259" key="7">
    <source>
        <dbReference type="PROSITE" id="PS51198"/>
    </source>
</evidence>
<evidence type="ECO:0000256" key="1">
    <source>
        <dbReference type="ARBA" id="ARBA00022741"/>
    </source>
</evidence>
<dbReference type="GO" id="GO:0005524">
    <property type="term" value="F:ATP binding"/>
    <property type="evidence" value="ECO:0007669"/>
    <property type="project" value="UniProtKB-UniRule"/>
</dbReference>
<reference evidence="8" key="1">
    <citation type="journal article" date="2020" name="Microorganisms">
        <title>Reliable Identification of Environmental Pseudomonas Isolates Using the rpoD Gene.</title>
        <authorList>
            <consortium name="The Broad Institute Genome Sequencing Platform"/>
            <person name="Girard L."/>
            <person name="Lood C."/>
            <person name="Rokni-Zadeh H."/>
            <person name="van Noort V."/>
            <person name="Lavigne R."/>
            <person name="De Mot R."/>
        </authorList>
    </citation>
    <scope>NUCLEOTIDE SEQUENCE</scope>
    <source>
        <strain evidence="8">BW13M1</strain>
    </source>
</reference>
<sequence length="623" mass="69032">MSITTEIPDDPKPTADDVIQECLNLEYPRSFFLYAGAGSGKTHSLVVAVRSLKERERERLTFEGRQIAIITYTNAACEEIARRLEHDPLVEVSTIHAFSWRMIKGFNDDIRDWLRIKLAADIEALDDRISRARGVNKTSLANQASRDSKAGRLASLDDIPVFTYSPTGDNRSRQSLNHSEVIQMAAAFIPKPPLLDVMADRHPVLLIDESQDTNGDLMDAFLEAQAAIPKRFCLGLLGDTMQRIYNDGKVGLDEAIPSDWAKPEKRVNRRCPTRIVELINVIRASVDDHEQIPKPGATQGTVRMFCTQQVAGLDFNLEEQIAKQMADVTGDSQWASGAKGRKTLILEHKMAGRRMGFEGVFSPLYEVEHLSTGLLDGTLPILKLFFERVGPILEAAKADEFALMEAVRLRSPLLDPQHLQSVPNQLDLLESVGEATQRLCELLRNNDPLIEEVAHVLQRTGLLELPERFMEALTQGATADDAPDTADRDALEVHAYRVVLGRPYSEMAAFADYANGLSPFDTHQGVKGLEFPRVMVVLNDEEAGGFLFSYEKLLGVVPASSTDVKNQLAGKDNALSRTRRLLYVTCSRAEESLAIVVYTAQPEVAKASVISAGWLKADEIVVL</sequence>
<comment type="caution">
    <text evidence="8">The sequence shown here is derived from an EMBL/GenBank/DDBJ whole genome shotgun (WGS) entry which is preliminary data.</text>
</comment>
<evidence type="ECO:0000256" key="3">
    <source>
        <dbReference type="ARBA" id="ARBA00022806"/>
    </source>
</evidence>
<protein>
    <recommendedName>
        <fullName evidence="5">DNA 3'-5' helicase II</fullName>
    </recommendedName>
</protein>
<organism evidence="8">
    <name type="scientific">Pseudomonas peradeniyensis</name>
    <dbReference type="NCBI Taxonomy" id="2745488"/>
    <lineage>
        <taxon>Bacteria</taxon>
        <taxon>Pseudomonadati</taxon>
        <taxon>Pseudomonadota</taxon>
        <taxon>Gammaproteobacteria</taxon>
        <taxon>Pseudomonadales</taxon>
        <taxon>Pseudomonadaceae</taxon>
        <taxon>Pseudomonas</taxon>
    </lineage>
</organism>
<dbReference type="Gene3D" id="3.40.50.300">
    <property type="entry name" value="P-loop containing nucleotide triphosphate hydrolases"/>
    <property type="match status" value="2"/>
</dbReference>
<keyword evidence="2 6" id="KW-0378">Hydrolase</keyword>
<feature type="binding site" evidence="6">
    <location>
        <begin position="35"/>
        <end position="42"/>
    </location>
    <ligand>
        <name>ATP</name>
        <dbReference type="ChEBI" id="CHEBI:30616"/>
    </ligand>
</feature>
<dbReference type="GO" id="GO:0016787">
    <property type="term" value="F:hydrolase activity"/>
    <property type="evidence" value="ECO:0007669"/>
    <property type="project" value="UniProtKB-UniRule"/>
</dbReference>
<gene>
    <name evidence="8" type="ORF">HU751_08695</name>
</gene>
<reference evidence="8" key="2">
    <citation type="submission" date="2020-07" db="EMBL/GenBank/DDBJ databases">
        <authorList>
            <person name="Lood C."/>
            <person name="Girard L."/>
        </authorList>
    </citation>
    <scope>NUCLEOTIDE SEQUENCE</scope>
    <source>
        <strain evidence="8">BW13M1</strain>
    </source>
</reference>
<dbReference type="RefSeq" id="WP_062574066.1">
    <property type="nucleotide sequence ID" value="NZ_JABWRJ020000001.1"/>
</dbReference>
<feature type="domain" description="UvrD-like helicase ATP-binding" evidence="7">
    <location>
        <begin position="14"/>
        <end position="285"/>
    </location>
</feature>
<dbReference type="PROSITE" id="PS51198">
    <property type="entry name" value="UVRD_HELICASE_ATP_BIND"/>
    <property type="match status" value="1"/>
</dbReference>
<dbReference type="EMBL" id="JABWRJ010000008">
    <property type="protein sequence ID" value="MBC3445850.1"/>
    <property type="molecule type" value="Genomic_DNA"/>
</dbReference>
<dbReference type="GO" id="GO:0003677">
    <property type="term" value="F:DNA binding"/>
    <property type="evidence" value="ECO:0007669"/>
    <property type="project" value="InterPro"/>
</dbReference>
<keyword evidence="4 6" id="KW-0067">ATP-binding</keyword>
<evidence type="ECO:0000256" key="4">
    <source>
        <dbReference type="ARBA" id="ARBA00022840"/>
    </source>
</evidence>
<name>A0A923G7Q4_9PSED</name>
<dbReference type="InterPro" id="IPR000212">
    <property type="entry name" value="DNA_helicase_UvrD/REP"/>
</dbReference>
<dbReference type="PANTHER" id="PTHR11070">
    <property type="entry name" value="UVRD / RECB / PCRA DNA HELICASE FAMILY MEMBER"/>
    <property type="match status" value="1"/>
</dbReference>
<dbReference type="SUPFAM" id="SSF52540">
    <property type="entry name" value="P-loop containing nucleoside triphosphate hydrolases"/>
    <property type="match status" value="1"/>
</dbReference>
<dbReference type="PANTHER" id="PTHR11070:SF2">
    <property type="entry name" value="ATP-DEPENDENT DNA HELICASE SRS2"/>
    <property type="match status" value="1"/>
</dbReference>
<dbReference type="GO" id="GO:0000725">
    <property type="term" value="P:recombinational repair"/>
    <property type="evidence" value="ECO:0007669"/>
    <property type="project" value="TreeGrafter"/>
</dbReference>
<dbReference type="Pfam" id="PF13245">
    <property type="entry name" value="AAA_19"/>
    <property type="match status" value="1"/>
</dbReference>
<keyword evidence="1 6" id="KW-0547">Nucleotide-binding</keyword>